<gene>
    <name evidence="2" type="ORF">N658DRAFT_99346</name>
</gene>
<keyword evidence="3" id="KW-1185">Reference proteome</keyword>
<name>A0AAN6Q0M1_9PEZI</name>
<dbReference type="Proteomes" id="UP001305647">
    <property type="component" value="Unassembled WGS sequence"/>
</dbReference>
<organism evidence="2 3">
    <name type="scientific">Parathielavia hyrcaniae</name>
    <dbReference type="NCBI Taxonomy" id="113614"/>
    <lineage>
        <taxon>Eukaryota</taxon>
        <taxon>Fungi</taxon>
        <taxon>Dikarya</taxon>
        <taxon>Ascomycota</taxon>
        <taxon>Pezizomycotina</taxon>
        <taxon>Sordariomycetes</taxon>
        <taxon>Sordariomycetidae</taxon>
        <taxon>Sordariales</taxon>
        <taxon>Chaetomiaceae</taxon>
        <taxon>Parathielavia</taxon>
    </lineage>
</organism>
<protein>
    <submittedName>
        <fullName evidence="2">Uncharacterized protein</fullName>
    </submittedName>
</protein>
<reference evidence="2" key="2">
    <citation type="submission" date="2023-05" db="EMBL/GenBank/DDBJ databases">
        <authorList>
            <consortium name="Lawrence Berkeley National Laboratory"/>
            <person name="Steindorff A."/>
            <person name="Hensen N."/>
            <person name="Bonometti L."/>
            <person name="Westerberg I."/>
            <person name="Brannstrom I.O."/>
            <person name="Guillou S."/>
            <person name="Cros-Aarteil S."/>
            <person name="Calhoun S."/>
            <person name="Haridas S."/>
            <person name="Kuo A."/>
            <person name="Mondo S."/>
            <person name="Pangilinan J."/>
            <person name="Riley R."/>
            <person name="Labutti K."/>
            <person name="Andreopoulos B."/>
            <person name="Lipzen A."/>
            <person name="Chen C."/>
            <person name="Yanf M."/>
            <person name="Daum C."/>
            <person name="Ng V."/>
            <person name="Clum A."/>
            <person name="Ohm R."/>
            <person name="Martin F."/>
            <person name="Silar P."/>
            <person name="Natvig D."/>
            <person name="Lalanne C."/>
            <person name="Gautier V."/>
            <person name="Ament-Velasquez S.L."/>
            <person name="Kruys A."/>
            <person name="Hutchinson M.I."/>
            <person name="Powell A.J."/>
            <person name="Barry K."/>
            <person name="Miller A.N."/>
            <person name="Grigoriev I.V."/>
            <person name="Debuchy R."/>
            <person name="Gladieux P."/>
            <person name="Thoren M.H."/>
            <person name="Johannesson H."/>
        </authorList>
    </citation>
    <scope>NUCLEOTIDE SEQUENCE</scope>
    <source>
        <strain evidence="2">CBS 757.83</strain>
    </source>
</reference>
<evidence type="ECO:0000313" key="2">
    <source>
        <dbReference type="EMBL" id="KAK4100581.1"/>
    </source>
</evidence>
<feature type="region of interest" description="Disordered" evidence="1">
    <location>
        <begin position="32"/>
        <end position="72"/>
    </location>
</feature>
<comment type="caution">
    <text evidence="2">The sequence shown here is derived from an EMBL/GenBank/DDBJ whole genome shotgun (WGS) entry which is preliminary data.</text>
</comment>
<dbReference type="AlphaFoldDB" id="A0AAN6Q0M1"/>
<dbReference type="EMBL" id="MU863640">
    <property type="protein sequence ID" value="KAK4100581.1"/>
    <property type="molecule type" value="Genomic_DNA"/>
</dbReference>
<evidence type="ECO:0000313" key="3">
    <source>
        <dbReference type="Proteomes" id="UP001305647"/>
    </source>
</evidence>
<accession>A0AAN6Q0M1</accession>
<evidence type="ECO:0000256" key="1">
    <source>
        <dbReference type="SAM" id="MobiDB-lite"/>
    </source>
</evidence>
<proteinExistence type="predicted"/>
<reference evidence="2" key="1">
    <citation type="journal article" date="2023" name="Mol. Phylogenet. Evol.">
        <title>Genome-scale phylogeny and comparative genomics of the fungal order Sordariales.</title>
        <authorList>
            <person name="Hensen N."/>
            <person name="Bonometti L."/>
            <person name="Westerberg I."/>
            <person name="Brannstrom I.O."/>
            <person name="Guillou S."/>
            <person name="Cros-Aarteil S."/>
            <person name="Calhoun S."/>
            <person name="Haridas S."/>
            <person name="Kuo A."/>
            <person name="Mondo S."/>
            <person name="Pangilinan J."/>
            <person name="Riley R."/>
            <person name="LaButti K."/>
            <person name="Andreopoulos B."/>
            <person name="Lipzen A."/>
            <person name="Chen C."/>
            <person name="Yan M."/>
            <person name="Daum C."/>
            <person name="Ng V."/>
            <person name="Clum A."/>
            <person name="Steindorff A."/>
            <person name="Ohm R.A."/>
            <person name="Martin F."/>
            <person name="Silar P."/>
            <person name="Natvig D.O."/>
            <person name="Lalanne C."/>
            <person name="Gautier V."/>
            <person name="Ament-Velasquez S.L."/>
            <person name="Kruys A."/>
            <person name="Hutchinson M.I."/>
            <person name="Powell A.J."/>
            <person name="Barry K."/>
            <person name="Miller A.N."/>
            <person name="Grigoriev I.V."/>
            <person name="Debuchy R."/>
            <person name="Gladieux P."/>
            <person name="Hiltunen Thoren M."/>
            <person name="Johannesson H."/>
        </authorList>
    </citation>
    <scope>NUCLEOTIDE SEQUENCE</scope>
    <source>
        <strain evidence="2">CBS 757.83</strain>
    </source>
</reference>
<sequence>MLSCNVCCQSAAEGAPLKATRETALDIAKTGTEHLSFIPTSPSGAPSAPPPPWRSTTPRQGASTRRRPPRPPCCFGSLCADARFMIHISADSRPRICQILSAAEHKGPACSEKK</sequence>